<dbReference type="InterPro" id="IPR016039">
    <property type="entry name" value="Thiolase-like"/>
</dbReference>
<keyword evidence="1" id="KW-0808">Transferase</keyword>
<comment type="caution">
    <text evidence="5">The sequence shown here is derived from an EMBL/GenBank/DDBJ whole genome shotgun (WGS) entry which is preliminary data.</text>
</comment>
<dbReference type="Gene3D" id="3.40.47.10">
    <property type="match status" value="1"/>
</dbReference>
<dbReference type="GO" id="GO:0006633">
    <property type="term" value="P:fatty acid biosynthetic process"/>
    <property type="evidence" value="ECO:0007669"/>
    <property type="project" value="InterPro"/>
</dbReference>
<dbReference type="InterPro" id="IPR013751">
    <property type="entry name" value="ACP_syn_III_N"/>
</dbReference>
<sequence>MNTKLLEAPAPVGAEGLRVPTGVVGTGMYLPARIVTNADLAATLDTSNDWIIRKTGIRQRRFLEPEENTSDMCVKAARQALENAGVSAGELDALIVSTFTFDQLLPSTALIVKEALGADRAVPLDINQAACAGGVYGLWLGSHLLQNERASYVLVIGAECLSRVTDPRDRATRVFFGDAAGAAVLGQVAEGYGLLSCDFGSSLSYCVEIPAGGSKRPTGPHTVADRSHFLKMEGREVLREAVAHLPETITNAVRRARSELGEVQHFFIHQANLNILKQVMKALGCPIERATINVDRYGNTGAATVFTVLHEAMDRGDVRHGDLFVISGIGAGFLWGSICMRHHATT</sequence>
<gene>
    <name evidence="5" type="ORF">SIL72_14905</name>
</gene>
<name>A0AB35T6K2_RUBRA</name>
<dbReference type="SUPFAM" id="SSF53901">
    <property type="entry name" value="Thiolase-like"/>
    <property type="match status" value="1"/>
</dbReference>
<dbReference type="AlphaFoldDB" id="A0AB35T6K2"/>
<keyword evidence="2" id="KW-0012">Acyltransferase</keyword>
<dbReference type="PANTHER" id="PTHR34069:SF2">
    <property type="entry name" value="BETA-KETOACYL-[ACYL-CARRIER-PROTEIN] SYNTHASE III"/>
    <property type="match status" value="1"/>
</dbReference>
<dbReference type="PANTHER" id="PTHR34069">
    <property type="entry name" value="3-OXOACYL-[ACYL-CARRIER-PROTEIN] SYNTHASE 3"/>
    <property type="match status" value="1"/>
</dbReference>
<feature type="domain" description="Beta-ketoacyl-[acyl-carrier-protein] synthase III C-terminal" evidence="3">
    <location>
        <begin position="255"/>
        <end position="341"/>
    </location>
</feature>
<proteinExistence type="predicted"/>
<dbReference type="GO" id="GO:0044550">
    <property type="term" value="P:secondary metabolite biosynthetic process"/>
    <property type="evidence" value="ECO:0007669"/>
    <property type="project" value="TreeGrafter"/>
</dbReference>
<dbReference type="RefSeq" id="WP_200805580.1">
    <property type="nucleotide sequence ID" value="NZ_JAWXXX010000002.1"/>
</dbReference>
<dbReference type="EMBL" id="JAWXXX010000002">
    <property type="protein sequence ID" value="MDX5895315.1"/>
    <property type="molecule type" value="Genomic_DNA"/>
</dbReference>
<evidence type="ECO:0000256" key="2">
    <source>
        <dbReference type="ARBA" id="ARBA00023315"/>
    </source>
</evidence>
<reference evidence="5" key="1">
    <citation type="submission" date="2023-11" db="EMBL/GenBank/DDBJ databases">
        <title>MicrobeMod: A computational toolkit for identifying prokaryotic methylation and restriction-modification with nanopore sequencing.</title>
        <authorList>
            <person name="Crits-Christoph A."/>
            <person name="Kang S.C."/>
            <person name="Lee H."/>
            <person name="Ostrov N."/>
        </authorList>
    </citation>
    <scope>NUCLEOTIDE SEQUENCE</scope>
    <source>
        <strain evidence="5">ATCC 51242</strain>
    </source>
</reference>
<dbReference type="NCBIfam" id="NF006829">
    <property type="entry name" value="PRK09352.1"/>
    <property type="match status" value="1"/>
</dbReference>
<accession>A0AB35T6K2</accession>
<evidence type="ECO:0000256" key="1">
    <source>
        <dbReference type="ARBA" id="ARBA00022679"/>
    </source>
</evidence>
<dbReference type="GO" id="GO:0004315">
    <property type="term" value="F:3-oxoacyl-[acyl-carrier-protein] synthase activity"/>
    <property type="evidence" value="ECO:0007669"/>
    <property type="project" value="InterPro"/>
</dbReference>
<dbReference type="Pfam" id="PF08545">
    <property type="entry name" value="ACP_syn_III"/>
    <property type="match status" value="1"/>
</dbReference>
<organism evidence="5 6">
    <name type="scientific">Rubrobacter radiotolerans</name>
    <name type="common">Arthrobacter radiotolerans</name>
    <dbReference type="NCBI Taxonomy" id="42256"/>
    <lineage>
        <taxon>Bacteria</taxon>
        <taxon>Bacillati</taxon>
        <taxon>Actinomycetota</taxon>
        <taxon>Rubrobacteria</taxon>
        <taxon>Rubrobacterales</taxon>
        <taxon>Rubrobacteraceae</taxon>
        <taxon>Rubrobacter</taxon>
    </lineage>
</organism>
<protein>
    <submittedName>
        <fullName evidence="5">Ketoacyl-ACP synthase III</fullName>
    </submittedName>
</protein>
<evidence type="ECO:0000259" key="4">
    <source>
        <dbReference type="Pfam" id="PF08545"/>
    </source>
</evidence>
<evidence type="ECO:0000313" key="5">
    <source>
        <dbReference type="EMBL" id="MDX5895315.1"/>
    </source>
</evidence>
<dbReference type="InterPro" id="IPR013747">
    <property type="entry name" value="ACP_syn_III_C"/>
</dbReference>
<dbReference type="CDD" id="cd00830">
    <property type="entry name" value="KAS_III"/>
    <property type="match status" value="1"/>
</dbReference>
<dbReference type="Proteomes" id="UP001281130">
    <property type="component" value="Unassembled WGS sequence"/>
</dbReference>
<evidence type="ECO:0000259" key="3">
    <source>
        <dbReference type="Pfam" id="PF08541"/>
    </source>
</evidence>
<evidence type="ECO:0000313" key="6">
    <source>
        <dbReference type="Proteomes" id="UP001281130"/>
    </source>
</evidence>
<dbReference type="Pfam" id="PF08541">
    <property type="entry name" value="ACP_syn_III_C"/>
    <property type="match status" value="1"/>
</dbReference>
<feature type="domain" description="Beta-ketoacyl-[acyl-carrier-protein] synthase III N-terminal" evidence="4">
    <location>
        <begin position="125"/>
        <end position="201"/>
    </location>
</feature>